<gene>
    <name evidence="1" type="ORF">ACFO4N_07455</name>
</gene>
<comment type="caution">
    <text evidence="1">The sequence shown here is derived from an EMBL/GenBank/DDBJ whole genome shotgun (WGS) entry which is preliminary data.</text>
</comment>
<proteinExistence type="predicted"/>
<keyword evidence="2" id="KW-1185">Reference proteome</keyword>
<dbReference type="EMBL" id="JBHSFW010000002">
    <property type="protein sequence ID" value="MFC4618571.1"/>
    <property type="molecule type" value="Genomic_DNA"/>
</dbReference>
<accession>A0ABV9GNR6</accession>
<sequence>MRRQKEKNTFMDSELPIGTALNPGMMVLNEHSMDEFDLFKRESSDEGDKSRF</sequence>
<dbReference type="RefSeq" id="WP_376845615.1">
    <property type="nucleotide sequence ID" value="NZ_JBHSFW010000002.1"/>
</dbReference>
<evidence type="ECO:0000313" key="1">
    <source>
        <dbReference type="EMBL" id="MFC4618571.1"/>
    </source>
</evidence>
<organism evidence="1 2">
    <name type="scientific">Camelliibacillus cellulosilyticus</name>
    <dbReference type="NCBI Taxonomy" id="2174486"/>
    <lineage>
        <taxon>Bacteria</taxon>
        <taxon>Bacillati</taxon>
        <taxon>Bacillota</taxon>
        <taxon>Bacilli</taxon>
        <taxon>Bacillales</taxon>
        <taxon>Sporolactobacillaceae</taxon>
        <taxon>Camelliibacillus</taxon>
    </lineage>
</organism>
<name>A0ABV9GNR6_9BACL</name>
<protein>
    <submittedName>
        <fullName evidence="1">Uncharacterized protein</fullName>
    </submittedName>
</protein>
<reference evidence="2" key="1">
    <citation type="journal article" date="2019" name="Int. J. Syst. Evol. Microbiol.">
        <title>The Global Catalogue of Microorganisms (GCM) 10K type strain sequencing project: providing services to taxonomists for standard genome sequencing and annotation.</title>
        <authorList>
            <consortium name="The Broad Institute Genomics Platform"/>
            <consortium name="The Broad Institute Genome Sequencing Center for Infectious Disease"/>
            <person name="Wu L."/>
            <person name="Ma J."/>
        </authorList>
    </citation>
    <scope>NUCLEOTIDE SEQUENCE [LARGE SCALE GENOMIC DNA]</scope>
    <source>
        <strain evidence="2">CGMCC 1.16306</strain>
    </source>
</reference>
<dbReference type="Proteomes" id="UP001596022">
    <property type="component" value="Unassembled WGS sequence"/>
</dbReference>
<evidence type="ECO:0000313" key="2">
    <source>
        <dbReference type="Proteomes" id="UP001596022"/>
    </source>
</evidence>